<evidence type="ECO:0000313" key="5">
    <source>
        <dbReference type="Proteomes" id="UP000294772"/>
    </source>
</evidence>
<sequence length="361" mass="39523">MPHTLDSFRRRLCILGAGLLVGTAMPGTVLAQATEPPDSFVYGERDDVMAFALEVAQRQNLDPGWVRRTLAQARYLPSVARLIMPPPAGTAKNWAAYRARFVEPRRLRAGLEFRKAHAKWLAQAEEMYGVPPEIVVGIVGVETLYGRHMGSFRVLDALATLGFDFPSGRSDRSAFFRAELEQFLLLCHSEGHDPLELRGSYAGAMGMPQFMPSSWNRYAVDFDGDGRVDLHRSPADVIGSVAHYLAEHGWQRGEPTHFEVAAPVDTADRAYLLQPDIVPSFTAEEFAARGASLSEEGRGYGGLLALVELQNGGAAPSYAAGTGNFYAITRYNWSSYYAMAVIDLGRAVEALYGSRAVSSAR</sequence>
<dbReference type="AlphaFoldDB" id="A0AA46HUJ8"/>
<dbReference type="InterPro" id="IPR011757">
    <property type="entry name" value="Lytic_transglycosylase_MltB"/>
</dbReference>
<keyword evidence="2" id="KW-0732">Signal</keyword>
<dbReference type="Gene3D" id="1.10.8.350">
    <property type="entry name" value="Bacterial muramidase"/>
    <property type="match status" value="1"/>
</dbReference>
<dbReference type="NCBIfam" id="TIGR02282">
    <property type="entry name" value="MltB"/>
    <property type="match status" value="1"/>
</dbReference>
<dbReference type="PANTHER" id="PTHR30163:SF9">
    <property type="entry name" value="MEMBRANE-BOUND LYTIC MUREIN TRANSGLYCOSYLASE B"/>
    <property type="match status" value="1"/>
</dbReference>
<evidence type="ECO:0000256" key="1">
    <source>
        <dbReference type="PIRSR" id="PIRSR611757-1"/>
    </source>
</evidence>
<dbReference type="GO" id="GO:0008933">
    <property type="term" value="F:peptidoglycan lytic transglycosylase activity"/>
    <property type="evidence" value="ECO:0007669"/>
    <property type="project" value="TreeGrafter"/>
</dbReference>
<dbReference type="FunFam" id="1.10.8.350:FF:000001">
    <property type="entry name" value="Lytic murein transglycosylase B"/>
    <property type="match status" value="1"/>
</dbReference>
<name>A0AA46HUJ8_9BURK</name>
<dbReference type="InterPro" id="IPR031304">
    <property type="entry name" value="SLT_2"/>
</dbReference>
<feature type="chain" id="PRO_5041225756" evidence="2">
    <location>
        <begin position="32"/>
        <end position="361"/>
    </location>
</feature>
<feature type="domain" description="Transglycosylase SLT" evidence="3">
    <location>
        <begin position="47"/>
        <end position="345"/>
    </location>
</feature>
<dbReference type="InterPro" id="IPR023346">
    <property type="entry name" value="Lysozyme-like_dom_sf"/>
</dbReference>
<gene>
    <name evidence="4" type="ORF">EV676_1122</name>
</gene>
<feature type="active site" evidence="1">
    <location>
        <position position="142"/>
    </location>
</feature>
<organism evidence="4 5">
    <name type="scientific">Caldimonas thermodepolymerans</name>
    <dbReference type="NCBI Taxonomy" id="215580"/>
    <lineage>
        <taxon>Bacteria</taxon>
        <taxon>Pseudomonadati</taxon>
        <taxon>Pseudomonadota</taxon>
        <taxon>Betaproteobacteria</taxon>
        <taxon>Burkholderiales</taxon>
        <taxon>Sphaerotilaceae</taxon>
        <taxon>Caldimonas</taxon>
    </lineage>
</organism>
<evidence type="ECO:0000313" key="4">
    <source>
        <dbReference type="EMBL" id="TCP03642.1"/>
    </source>
</evidence>
<dbReference type="GO" id="GO:0009253">
    <property type="term" value="P:peptidoglycan catabolic process"/>
    <property type="evidence" value="ECO:0007669"/>
    <property type="project" value="TreeGrafter"/>
</dbReference>
<dbReference type="SUPFAM" id="SSF53955">
    <property type="entry name" value="Lysozyme-like"/>
    <property type="match status" value="1"/>
</dbReference>
<dbReference type="CDD" id="cd13399">
    <property type="entry name" value="Slt35-like"/>
    <property type="match status" value="1"/>
</dbReference>
<dbReference type="Pfam" id="PF13406">
    <property type="entry name" value="SLT_2"/>
    <property type="match status" value="1"/>
</dbReference>
<accession>A0AA46HUJ8</accession>
<evidence type="ECO:0000259" key="3">
    <source>
        <dbReference type="Pfam" id="PF13406"/>
    </source>
</evidence>
<dbReference type="PANTHER" id="PTHR30163">
    <property type="entry name" value="MEMBRANE-BOUND LYTIC MUREIN TRANSGLYCOSYLASE B"/>
    <property type="match status" value="1"/>
</dbReference>
<comment type="caution">
    <text evidence="4">The sequence shown here is derived from an EMBL/GenBank/DDBJ whole genome shotgun (WGS) entry which is preliminary data.</text>
</comment>
<evidence type="ECO:0000256" key="2">
    <source>
        <dbReference type="SAM" id="SignalP"/>
    </source>
</evidence>
<proteinExistence type="predicted"/>
<dbReference type="RefSeq" id="WP_419186868.1">
    <property type="nucleotide sequence ID" value="NZ_CALFFA010000007.1"/>
</dbReference>
<protein>
    <submittedName>
        <fullName evidence="4">Membrane-bound lytic murein transglycosylase B</fullName>
    </submittedName>
</protein>
<dbReference type="Proteomes" id="UP000294772">
    <property type="component" value="Unassembled WGS sequence"/>
</dbReference>
<dbReference type="Gene3D" id="1.10.530.10">
    <property type="match status" value="1"/>
</dbReference>
<dbReference type="InterPro" id="IPR043426">
    <property type="entry name" value="MltB-like"/>
</dbReference>
<feature type="signal peptide" evidence="2">
    <location>
        <begin position="1"/>
        <end position="31"/>
    </location>
</feature>
<reference evidence="4 5" key="1">
    <citation type="submission" date="2019-03" db="EMBL/GenBank/DDBJ databases">
        <title>Genomic Encyclopedia of Type Strains, Phase IV (KMG-IV): sequencing the most valuable type-strain genomes for metagenomic binning, comparative biology and taxonomic classification.</title>
        <authorList>
            <person name="Goeker M."/>
        </authorList>
    </citation>
    <scope>NUCLEOTIDE SEQUENCE [LARGE SCALE GENOMIC DNA]</scope>
    <source>
        <strain evidence="4 5">DSM 15264</strain>
    </source>
</reference>
<dbReference type="EMBL" id="SLXF01000012">
    <property type="protein sequence ID" value="TCP03642.1"/>
    <property type="molecule type" value="Genomic_DNA"/>
</dbReference>